<evidence type="ECO:0000313" key="1">
    <source>
        <dbReference type="EMBL" id="HJB09675.1"/>
    </source>
</evidence>
<dbReference type="EMBL" id="DWZH01000031">
    <property type="protein sequence ID" value="HJB09675.1"/>
    <property type="molecule type" value="Genomic_DNA"/>
</dbReference>
<reference evidence="1" key="1">
    <citation type="journal article" date="2021" name="PeerJ">
        <title>Extensive microbial diversity within the chicken gut microbiome revealed by metagenomics and culture.</title>
        <authorList>
            <person name="Gilroy R."/>
            <person name="Ravi A."/>
            <person name="Getino M."/>
            <person name="Pursley I."/>
            <person name="Horton D.L."/>
            <person name="Alikhan N.F."/>
            <person name="Baker D."/>
            <person name="Gharbi K."/>
            <person name="Hall N."/>
            <person name="Watson M."/>
            <person name="Adriaenssens E.M."/>
            <person name="Foster-Nyarko E."/>
            <person name="Jarju S."/>
            <person name="Secka A."/>
            <person name="Antonio M."/>
            <person name="Oren A."/>
            <person name="Chaudhuri R.R."/>
            <person name="La Ragione R."/>
            <person name="Hildebrand F."/>
            <person name="Pallen M.J."/>
        </authorList>
    </citation>
    <scope>NUCLEOTIDE SEQUENCE</scope>
    <source>
        <strain evidence="1">ChiHjej13B12-24818</strain>
    </source>
</reference>
<organism evidence="1 2">
    <name type="scientific">Candidatus Brachybacterium merdavium</name>
    <dbReference type="NCBI Taxonomy" id="2838513"/>
    <lineage>
        <taxon>Bacteria</taxon>
        <taxon>Bacillati</taxon>
        <taxon>Actinomycetota</taxon>
        <taxon>Actinomycetes</taxon>
        <taxon>Micrococcales</taxon>
        <taxon>Dermabacteraceae</taxon>
        <taxon>Brachybacterium</taxon>
    </lineage>
</organism>
<sequence>MTAINEAHRTLLSQAAEAIPGRVHDAQMMSGHRALGRVVRDAVALLMTVDRLGADDPDGPASSAFKTWLPTATFSSIDAASTVRAIRRALDALHERQRPSGTFQGGDNLDSPPDSAFTINDLAWARRASSLAGASQVHLLDAVGAPLDRLLEAAAPALINGGVHTPNHRWEISSALAQLWEIHGDPATRERAEQWLSEGIDLQPDGLFSERSPNYAARVSVPSLLTLGRILDRPDLIAGADVGVRRQADLTGPDGFIETLASRRQDQFAAFPGGPLFPLFRAHSARTGDPITARASMRTAWHASADDLLTMLVLGIDDPATLGPPAAPADPATPTAPELVELQNSGLVSVDHGESSAVLFGGTDTSELARIASGSSSQPTFARFRGTRIGVRDLRLSRNFFSMGPFRPDPPKRATDASSDLTRMQFTLHERVQAEYYHPLDPGDRHEDGAYSLGFNGRFVSPMDFERRRTDVIALDTRAAVVLEPGSFDVSFSFDGPEHAVCLLLALHGGEFQGTRLDERGRNLLIGGPRLAECSYAGQGERLVISVSGSLGGHGFYDPGEAYTFLGATDEPAGDVLLIPASSAQTLRLQLRLSSEPAP</sequence>
<name>A0A9D2LBV2_9MICO</name>
<accession>A0A9D2LBV2</accession>
<evidence type="ECO:0000313" key="2">
    <source>
        <dbReference type="Proteomes" id="UP000823823"/>
    </source>
</evidence>
<gene>
    <name evidence="1" type="ORF">H9786_03955</name>
</gene>
<proteinExistence type="predicted"/>
<reference evidence="1" key="2">
    <citation type="submission" date="2021-04" db="EMBL/GenBank/DDBJ databases">
        <authorList>
            <person name="Gilroy R."/>
        </authorList>
    </citation>
    <scope>NUCLEOTIDE SEQUENCE</scope>
    <source>
        <strain evidence="1">ChiHjej13B12-24818</strain>
    </source>
</reference>
<dbReference type="AlphaFoldDB" id="A0A9D2LBV2"/>
<dbReference type="SUPFAM" id="SSF81853">
    <property type="entry name" value="Family 10 polysaccharide lyase"/>
    <property type="match status" value="1"/>
</dbReference>
<dbReference type="Proteomes" id="UP000823823">
    <property type="component" value="Unassembled WGS sequence"/>
</dbReference>
<protein>
    <submittedName>
        <fullName evidence="1">Uncharacterized protein</fullName>
    </submittedName>
</protein>
<comment type="caution">
    <text evidence="1">The sequence shown here is derived from an EMBL/GenBank/DDBJ whole genome shotgun (WGS) entry which is preliminary data.</text>
</comment>